<evidence type="ECO:0000256" key="5">
    <source>
        <dbReference type="ARBA" id="ARBA00022840"/>
    </source>
</evidence>
<dbReference type="NCBIfam" id="TIGR00669">
    <property type="entry name" value="asnA"/>
    <property type="match status" value="1"/>
</dbReference>
<keyword evidence="9" id="KW-0472">Membrane</keyword>
<keyword evidence="4 7" id="KW-0547">Nucleotide-binding</keyword>
<comment type="pathway">
    <text evidence="7">Amino-acid biosynthesis; L-asparagine biosynthesis; L-asparagine from L-aspartate (ammonia route): step 1/1.</text>
</comment>
<dbReference type="InterPro" id="IPR006195">
    <property type="entry name" value="aa-tRNA-synth_II"/>
</dbReference>
<dbReference type="EC" id="6.3.1.1" evidence="7 8"/>
<organism evidence="11 12">
    <name type="scientific">Streptococcus mitis ATCC 6249</name>
    <dbReference type="NCBI Taxonomy" id="864567"/>
    <lineage>
        <taxon>Bacteria</taxon>
        <taxon>Bacillati</taxon>
        <taxon>Bacillota</taxon>
        <taxon>Bacilli</taxon>
        <taxon>Lactobacillales</taxon>
        <taxon>Streptococcaceae</taxon>
        <taxon>Streptococcus</taxon>
        <taxon>Streptococcus mitis group</taxon>
    </lineage>
</organism>
<dbReference type="EMBL" id="AEEN01000018">
    <property type="protein sequence ID" value="EFM30788.1"/>
    <property type="molecule type" value="Genomic_DNA"/>
</dbReference>
<keyword evidence="5 7" id="KW-0067">ATP-binding</keyword>
<dbReference type="HOGENOM" id="CLU_071543_0_0_9"/>
<evidence type="ECO:0000256" key="9">
    <source>
        <dbReference type="SAM" id="Phobius"/>
    </source>
</evidence>
<name>E0PT39_STRMT</name>
<evidence type="ECO:0000256" key="4">
    <source>
        <dbReference type="ARBA" id="ARBA00022741"/>
    </source>
</evidence>
<evidence type="ECO:0000256" key="3">
    <source>
        <dbReference type="ARBA" id="ARBA00022605"/>
    </source>
</evidence>
<sequence>MNDRVSVQKSTDFFYLPFSFLKNRSIMLVIMFLGVFMKKSFIHQQEEISFVKNTFTQYLKDKLEVVEVQGPILSKVGDGMQDNLSGVENPVSVKVLQIPNETYEVVHSLAKWKRHTLARFGFGDGEGLFVHMKALRPDEDSLDATHSVYVDQWDWEKVIPNGQRNIAYLKETVEKIYKAIRLTELAVEARYDIESILPKQITFIHTEELVERYPDLTPKERENAICKEFGAVFLIGIGGELPDGKPHDGRAPDYDDWTTESENGYKGLNGDILVWNESLGCAFELSSMGIRVDEDTLRRQVALTGDEDRLELEWHKALLNGLFPLTIGGGIGQSRMAMFLLRKKHIGEVQTSVWPQEVRDTYENIL</sequence>
<keyword evidence="9" id="KW-1133">Transmembrane helix</keyword>
<dbReference type="SUPFAM" id="SSF55681">
    <property type="entry name" value="Class II aaRS and biotin synthetases"/>
    <property type="match status" value="1"/>
</dbReference>
<keyword evidence="2 7" id="KW-0436">Ligase</keyword>
<dbReference type="PANTHER" id="PTHR30073">
    <property type="entry name" value="ASPARTATE--AMMONIA LIGASE"/>
    <property type="match status" value="1"/>
</dbReference>
<dbReference type="Proteomes" id="UP000003823">
    <property type="component" value="Unassembled WGS sequence"/>
</dbReference>
<dbReference type="GO" id="GO:0005829">
    <property type="term" value="C:cytosol"/>
    <property type="evidence" value="ECO:0007669"/>
    <property type="project" value="TreeGrafter"/>
</dbReference>
<comment type="caution">
    <text evidence="11">The sequence shown here is derived from an EMBL/GenBank/DDBJ whole genome shotgun (WGS) entry which is preliminary data.</text>
</comment>
<dbReference type="HAMAP" id="MF_00555">
    <property type="entry name" value="AsnA"/>
    <property type="match status" value="1"/>
</dbReference>
<dbReference type="GO" id="GO:0140096">
    <property type="term" value="F:catalytic activity, acting on a protein"/>
    <property type="evidence" value="ECO:0007669"/>
    <property type="project" value="UniProtKB-ARBA"/>
</dbReference>
<dbReference type="CDD" id="cd00645">
    <property type="entry name" value="AsnA"/>
    <property type="match status" value="1"/>
</dbReference>
<evidence type="ECO:0000313" key="12">
    <source>
        <dbReference type="Proteomes" id="UP000003823"/>
    </source>
</evidence>
<keyword evidence="1 7" id="KW-0963">Cytoplasm</keyword>
<dbReference type="Pfam" id="PF03590">
    <property type="entry name" value="AsnA"/>
    <property type="match status" value="1"/>
</dbReference>
<comment type="catalytic activity">
    <reaction evidence="7">
        <text>L-aspartate + NH4(+) + ATP = L-asparagine + AMP + diphosphate + H(+)</text>
        <dbReference type="Rhea" id="RHEA:11372"/>
        <dbReference type="ChEBI" id="CHEBI:15378"/>
        <dbReference type="ChEBI" id="CHEBI:28938"/>
        <dbReference type="ChEBI" id="CHEBI:29991"/>
        <dbReference type="ChEBI" id="CHEBI:30616"/>
        <dbReference type="ChEBI" id="CHEBI:33019"/>
        <dbReference type="ChEBI" id="CHEBI:58048"/>
        <dbReference type="ChEBI" id="CHEBI:456215"/>
        <dbReference type="EC" id="6.3.1.1"/>
    </reaction>
</comment>
<dbReference type="AlphaFoldDB" id="E0PT39"/>
<dbReference type="UniPathway" id="UPA00134">
    <property type="reaction ID" value="UER00194"/>
</dbReference>
<proteinExistence type="inferred from homology"/>
<comment type="similarity">
    <text evidence="7">Belongs to the class-II aminoacyl-tRNA synthetase family. AsnA subfamily.</text>
</comment>
<keyword evidence="6 7" id="KW-0061">Asparagine biosynthesis</keyword>
<dbReference type="GO" id="GO:0070981">
    <property type="term" value="P:L-asparagine biosynthetic process"/>
    <property type="evidence" value="ECO:0007669"/>
    <property type="project" value="UniProtKB-UniRule"/>
</dbReference>
<dbReference type="eggNOG" id="COG2502">
    <property type="taxonomic scope" value="Bacteria"/>
</dbReference>
<dbReference type="Gene3D" id="3.30.930.10">
    <property type="entry name" value="Bira Bifunctional Protein, Domain 2"/>
    <property type="match status" value="1"/>
</dbReference>
<evidence type="ECO:0000256" key="1">
    <source>
        <dbReference type="ARBA" id="ARBA00022490"/>
    </source>
</evidence>
<dbReference type="GO" id="GO:0004071">
    <property type="term" value="F:aspartate-ammonia ligase activity"/>
    <property type="evidence" value="ECO:0007669"/>
    <property type="project" value="UniProtKB-UniRule"/>
</dbReference>
<evidence type="ECO:0000313" key="11">
    <source>
        <dbReference type="EMBL" id="EFM30788.1"/>
    </source>
</evidence>
<evidence type="ECO:0000256" key="2">
    <source>
        <dbReference type="ARBA" id="ARBA00022598"/>
    </source>
</evidence>
<evidence type="ECO:0000259" key="10">
    <source>
        <dbReference type="PROSITE" id="PS50862"/>
    </source>
</evidence>
<dbReference type="PROSITE" id="PS50862">
    <property type="entry name" value="AA_TRNA_LIGASE_II"/>
    <property type="match status" value="1"/>
</dbReference>
<feature type="domain" description="Aminoacyl-transfer RNA synthetases class-II family profile" evidence="10">
    <location>
        <begin position="49"/>
        <end position="355"/>
    </location>
</feature>
<dbReference type="PANTHER" id="PTHR30073:SF5">
    <property type="entry name" value="ASPARTATE--AMMONIA LIGASE"/>
    <property type="match status" value="1"/>
</dbReference>
<protein>
    <recommendedName>
        <fullName evidence="7 8">Aspartate--ammonia ligase</fullName>
        <ecNumber evidence="7 8">6.3.1.1</ecNumber>
    </recommendedName>
    <alternativeName>
        <fullName evidence="7">Asparagine synthetase A</fullName>
    </alternativeName>
</protein>
<keyword evidence="3 7" id="KW-0028">Amino-acid biosynthesis</keyword>
<feature type="transmembrane region" description="Helical" evidence="9">
    <location>
        <begin position="13"/>
        <end position="36"/>
    </location>
</feature>
<gene>
    <name evidence="7 11" type="primary">asnA</name>
    <name evidence="11" type="ORF">HMPREF8571_1706</name>
</gene>
<comment type="subcellular location">
    <subcellularLocation>
        <location evidence="7">Cytoplasm</location>
    </subcellularLocation>
</comment>
<keyword evidence="9" id="KW-0812">Transmembrane</keyword>
<dbReference type="InterPro" id="IPR004618">
    <property type="entry name" value="AsnA"/>
</dbReference>
<reference evidence="11 12" key="1">
    <citation type="submission" date="2010-07" db="EMBL/GenBank/DDBJ databases">
        <authorList>
            <person name="Muzny D."/>
            <person name="Qin X."/>
            <person name="Deng J."/>
            <person name="Jiang H."/>
            <person name="Liu Y."/>
            <person name="Qu J."/>
            <person name="Song X.-Z."/>
            <person name="Zhang L."/>
            <person name="Thornton R."/>
            <person name="Coyle M."/>
            <person name="Francisco L."/>
            <person name="Jackson L."/>
            <person name="Javaid M."/>
            <person name="Korchina V."/>
            <person name="Kovar C."/>
            <person name="Mata R."/>
            <person name="Mathew T."/>
            <person name="Ngo R."/>
            <person name="Nguyen L."/>
            <person name="Nguyen N."/>
            <person name="Okwuonu G."/>
            <person name="Ongeri F."/>
            <person name="Pham C."/>
            <person name="Simmons D."/>
            <person name="Wilczek-Boney K."/>
            <person name="Hale W."/>
            <person name="Jakkamsetti A."/>
            <person name="Pham P."/>
            <person name="Ruth R."/>
            <person name="San Lucas F."/>
            <person name="Warren J."/>
            <person name="Zhang J."/>
            <person name="Zhao Z."/>
            <person name="Zhou C."/>
            <person name="Zhu D."/>
            <person name="Lee S."/>
            <person name="Bess C."/>
            <person name="Blankenburg K."/>
            <person name="Forbes L."/>
            <person name="Fu Q."/>
            <person name="Gubbala S."/>
            <person name="Hirani K."/>
            <person name="Jayaseelan J.C."/>
            <person name="Lara F."/>
            <person name="Munidasa M."/>
            <person name="Palculict T."/>
            <person name="Patil S."/>
            <person name="Pu L.-L."/>
            <person name="Saada N."/>
            <person name="Tang L."/>
            <person name="Weissenberger G."/>
            <person name="Zhu Y."/>
            <person name="Hemphill L."/>
            <person name="Shang Y."/>
            <person name="Youmans B."/>
            <person name="Ayvaz T."/>
            <person name="Ross M."/>
            <person name="Santibanez J."/>
            <person name="Aqrawi P."/>
            <person name="Gross S."/>
            <person name="Joshi V."/>
            <person name="Fowler G."/>
            <person name="Nazareth L."/>
            <person name="Reid J."/>
            <person name="Worley K."/>
            <person name="Petrosino J."/>
            <person name="Highlander S."/>
            <person name="Gibbs R."/>
        </authorList>
    </citation>
    <scope>NUCLEOTIDE SEQUENCE [LARGE SCALE GENOMIC DNA]</scope>
    <source>
        <strain evidence="11 12">ATCC 6249</strain>
    </source>
</reference>
<dbReference type="InterPro" id="IPR045864">
    <property type="entry name" value="aa-tRNA-synth_II/BPL/LPL"/>
</dbReference>
<evidence type="ECO:0000256" key="8">
    <source>
        <dbReference type="NCBIfam" id="TIGR00669"/>
    </source>
</evidence>
<dbReference type="PIRSF" id="PIRSF001555">
    <property type="entry name" value="Asp_ammon_ligase"/>
    <property type="match status" value="1"/>
</dbReference>
<accession>E0PT39</accession>
<evidence type="ECO:0000256" key="7">
    <source>
        <dbReference type="HAMAP-Rule" id="MF_00555"/>
    </source>
</evidence>
<dbReference type="GO" id="GO:0016740">
    <property type="term" value="F:transferase activity"/>
    <property type="evidence" value="ECO:0007669"/>
    <property type="project" value="UniProtKB-ARBA"/>
</dbReference>
<dbReference type="GO" id="GO:0005524">
    <property type="term" value="F:ATP binding"/>
    <property type="evidence" value="ECO:0007669"/>
    <property type="project" value="UniProtKB-UniRule"/>
</dbReference>
<evidence type="ECO:0000256" key="6">
    <source>
        <dbReference type="ARBA" id="ARBA00022888"/>
    </source>
</evidence>